<organism evidence="1 2">
    <name type="scientific">Lacticaseibacillus pabuli</name>
    <dbReference type="NCBI Taxonomy" id="3025672"/>
    <lineage>
        <taxon>Bacteria</taxon>
        <taxon>Bacillati</taxon>
        <taxon>Bacillota</taxon>
        <taxon>Bacilli</taxon>
        <taxon>Lactobacillales</taxon>
        <taxon>Lactobacillaceae</taxon>
        <taxon>Lacticaseibacillus</taxon>
    </lineage>
</organism>
<dbReference type="InterPro" id="IPR012543">
    <property type="entry name" value="DUF1694"/>
</dbReference>
<name>A0ABY7WRY4_9LACO</name>
<proteinExistence type="predicted"/>
<dbReference type="EMBL" id="CP117884">
    <property type="protein sequence ID" value="WDF81741.1"/>
    <property type="molecule type" value="Genomic_DNA"/>
</dbReference>
<dbReference type="InterPro" id="IPR029064">
    <property type="entry name" value="Ribosomal_eL30-like_sf"/>
</dbReference>
<reference evidence="1 2" key="1">
    <citation type="submission" date="2023-02" db="EMBL/GenBank/DDBJ databases">
        <title>Genome sequence of Lacticaseibacillus sp. KACC 23028.</title>
        <authorList>
            <person name="Kim S."/>
            <person name="Heo J."/>
            <person name="Kwon S.-W."/>
        </authorList>
    </citation>
    <scope>NUCLEOTIDE SEQUENCE [LARGE SCALE GENOMIC DNA]</scope>
    <source>
        <strain evidence="1 2">KACC 23028</strain>
    </source>
</reference>
<dbReference type="RefSeq" id="WP_274258703.1">
    <property type="nucleotide sequence ID" value="NZ_CP117884.1"/>
</dbReference>
<dbReference type="Gene3D" id="3.30.1330.30">
    <property type="match status" value="1"/>
</dbReference>
<dbReference type="SUPFAM" id="SSF160515">
    <property type="entry name" value="YueI-like"/>
    <property type="match status" value="1"/>
</dbReference>
<dbReference type="Proteomes" id="UP001220377">
    <property type="component" value="Chromosome"/>
</dbReference>
<evidence type="ECO:0000313" key="2">
    <source>
        <dbReference type="Proteomes" id="UP001220377"/>
    </source>
</evidence>
<accession>A0ABY7WRY4</accession>
<keyword evidence="2" id="KW-1185">Reference proteome</keyword>
<sequence>MADQDNVNDHITNALFGGKQTKPDERRHYLGSLRERVELRITNDALSDQTTVWNFRMALPKYKGKPDLTVLINGKLGMGITGPYIKLCSENNLKFTLINDRTALLGADDSGLLIVAPDAVNLPDDQIALVDTTKKPQKEHKGLFGKLFH</sequence>
<gene>
    <name evidence="1" type="ORF">PQ472_07345</name>
</gene>
<dbReference type="Pfam" id="PF07997">
    <property type="entry name" value="DUF1694"/>
    <property type="match status" value="1"/>
</dbReference>
<evidence type="ECO:0000313" key="1">
    <source>
        <dbReference type="EMBL" id="WDF81741.1"/>
    </source>
</evidence>
<protein>
    <submittedName>
        <fullName evidence="1">YueI family protein</fullName>
    </submittedName>
</protein>